<name>A0A3L7AR96_9MICO</name>
<evidence type="ECO:0008006" key="3">
    <source>
        <dbReference type="Google" id="ProtNLM"/>
    </source>
</evidence>
<comment type="caution">
    <text evidence="1">The sequence shown here is derived from an EMBL/GenBank/DDBJ whole genome shotgun (WGS) entry which is preliminary data.</text>
</comment>
<dbReference type="EMBL" id="RCUY01000005">
    <property type="protein sequence ID" value="RLP82917.1"/>
    <property type="molecule type" value="Genomic_DNA"/>
</dbReference>
<accession>A0A3L7AR96</accession>
<dbReference type="Pfam" id="PF13376">
    <property type="entry name" value="OmdA"/>
    <property type="match status" value="1"/>
</dbReference>
<sequence>MKTESTPPGPDGQLIVEDVLAWRAWLDANEETSDGVWLHLAKKGTVEPTTLTYGQALEEALCSGWIDGQKRSFNEATFLQRFTPRRRASMWSARNVGIIAELDAAGRIRPRGHAEVAAARADGRWDRAYAGSADVEIPEDLALALAADPVIAAAFENLSASARYSILHPLITAATQKTRDARLARALAKLAEG</sequence>
<evidence type="ECO:0000313" key="2">
    <source>
        <dbReference type="Proteomes" id="UP000269438"/>
    </source>
</evidence>
<dbReference type="RefSeq" id="WP_121688057.1">
    <property type="nucleotide sequence ID" value="NZ_RCUY01000005.1"/>
</dbReference>
<protein>
    <recommendedName>
        <fullName evidence="3">OmdA domain containing protein</fullName>
    </recommendedName>
</protein>
<organism evidence="1 2">
    <name type="scientific">Mycetocola lacteus</name>
    <dbReference type="NCBI Taxonomy" id="76637"/>
    <lineage>
        <taxon>Bacteria</taxon>
        <taxon>Bacillati</taxon>
        <taxon>Actinomycetota</taxon>
        <taxon>Actinomycetes</taxon>
        <taxon>Micrococcales</taxon>
        <taxon>Microbacteriaceae</taxon>
        <taxon>Mycetocola</taxon>
    </lineage>
</organism>
<evidence type="ECO:0000313" key="1">
    <source>
        <dbReference type="EMBL" id="RLP82917.1"/>
    </source>
</evidence>
<dbReference type="AlphaFoldDB" id="A0A3L7AR96"/>
<reference evidence="1 2" key="1">
    <citation type="submission" date="2018-10" db="EMBL/GenBank/DDBJ databases">
        <authorList>
            <person name="Li J."/>
        </authorList>
    </citation>
    <scope>NUCLEOTIDE SEQUENCE [LARGE SCALE GENOMIC DNA]</scope>
    <source>
        <strain evidence="1 2">JCM 11654</strain>
    </source>
</reference>
<dbReference type="OrthoDB" id="9796999at2"/>
<dbReference type="Proteomes" id="UP000269438">
    <property type="component" value="Unassembled WGS sequence"/>
</dbReference>
<proteinExistence type="predicted"/>
<keyword evidence="2" id="KW-1185">Reference proteome</keyword>
<gene>
    <name evidence="1" type="ORF">D9V34_06620</name>
</gene>